<keyword evidence="8" id="KW-1185">Reference proteome</keyword>
<reference evidence="8" key="1">
    <citation type="submission" date="2018-09" db="EMBL/GenBank/DDBJ databases">
        <authorList>
            <person name="Zhu H."/>
        </authorList>
    </citation>
    <scope>NUCLEOTIDE SEQUENCE [LARGE SCALE GENOMIC DNA]</scope>
    <source>
        <strain evidence="8">K2R23-3</strain>
    </source>
</reference>
<evidence type="ECO:0000259" key="6">
    <source>
        <dbReference type="PROSITE" id="PS51194"/>
    </source>
</evidence>
<feature type="domain" description="Helicase C-terminal" evidence="6">
    <location>
        <begin position="208"/>
        <end position="368"/>
    </location>
</feature>
<dbReference type="RefSeq" id="WP_119883980.1">
    <property type="nucleotide sequence ID" value="NZ_CP032418.1"/>
</dbReference>
<evidence type="ECO:0000313" key="7">
    <source>
        <dbReference type="EMBL" id="AYC30263.1"/>
    </source>
</evidence>
<dbReference type="GO" id="GO:0005524">
    <property type="term" value="F:ATP binding"/>
    <property type="evidence" value="ECO:0007669"/>
    <property type="project" value="UniProtKB-KW"/>
</dbReference>
<dbReference type="InterPro" id="IPR014001">
    <property type="entry name" value="Helicase_ATP-bd"/>
</dbReference>
<dbReference type="PROSITE" id="PS51194">
    <property type="entry name" value="HELICASE_CTER"/>
    <property type="match status" value="1"/>
</dbReference>
<accession>A0A385YXG7</accession>
<dbReference type="InterPro" id="IPR011545">
    <property type="entry name" value="DEAD/DEAH_box_helicase_dom"/>
</dbReference>
<dbReference type="Gene3D" id="3.40.50.300">
    <property type="entry name" value="P-loop containing nucleotide triphosphate hydrolases"/>
    <property type="match status" value="2"/>
</dbReference>
<dbReference type="SMART" id="SM00490">
    <property type="entry name" value="HELICc"/>
    <property type="match status" value="1"/>
</dbReference>
<evidence type="ECO:0000256" key="4">
    <source>
        <dbReference type="ARBA" id="ARBA00022840"/>
    </source>
</evidence>
<protein>
    <submittedName>
        <fullName evidence="7">DEAD/DEAH box helicase</fullName>
    </submittedName>
</protein>
<dbReference type="Pfam" id="PF00271">
    <property type="entry name" value="Helicase_C"/>
    <property type="match status" value="1"/>
</dbReference>
<dbReference type="PROSITE" id="PS51192">
    <property type="entry name" value="HELICASE_ATP_BIND_1"/>
    <property type="match status" value="1"/>
</dbReference>
<dbReference type="Pfam" id="PF00270">
    <property type="entry name" value="DEAD"/>
    <property type="match status" value="1"/>
</dbReference>
<dbReference type="OrthoDB" id="9805696at2"/>
<keyword evidence="2" id="KW-0378">Hydrolase</keyword>
<dbReference type="PANTHER" id="PTHR47963:SF7">
    <property type="entry name" value="ATP-DEPENDENT RNA HELICASE YFML-RELATED"/>
    <property type="match status" value="1"/>
</dbReference>
<dbReference type="GO" id="GO:0005829">
    <property type="term" value="C:cytosol"/>
    <property type="evidence" value="ECO:0007669"/>
    <property type="project" value="TreeGrafter"/>
</dbReference>
<dbReference type="InterPro" id="IPR027417">
    <property type="entry name" value="P-loop_NTPase"/>
</dbReference>
<dbReference type="GO" id="GO:0009409">
    <property type="term" value="P:response to cold"/>
    <property type="evidence" value="ECO:0007669"/>
    <property type="project" value="TreeGrafter"/>
</dbReference>
<dbReference type="InterPro" id="IPR001650">
    <property type="entry name" value="Helicase_C-like"/>
</dbReference>
<dbReference type="SUPFAM" id="SSF52540">
    <property type="entry name" value="P-loop containing nucleoside triphosphate hydrolases"/>
    <property type="match status" value="1"/>
</dbReference>
<keyword evidence="3 7" id="KW-0347">Helicase</keyword>
<evidence type="ECO:0000259" key="5">
    <source>
        <dbReference type="PROSITE" id="PS51192"/>
    </source>
</evidence>
<dbReference type="KEGG" id="paek:D3873_10520"/>
<dbReference type="GO" id="GO:0003724">
    <property type="term" value="F:RNA helicase activity"/>
    <property type="evidence" value="ECO:0007669"/>
    <property type="project" value="TreeGrafter"/>
</dbReference>
<sequence>MSFLPLLNEELQKKWSFSAEMPIQTKMIPALLEGKDVVAMSPTGSGKTLAYVLPILQKVDATKKNTQALIVAPSQELSMQIVEVVREWVQGTDITVTQLIGGANMQRQIEKLKKKPTIVVGTPGRLQELVKAKKLKLHEIQTIILDEGDQLLARENRDMVKGFLQGAKAQTAIVSATITEEIELVSDRLLQDPVRITVTNDELPAVGKVVHSYVKVDERDKTDLLRRLSHLPGMKGLAFVNNLDQLLMKETKLAFRDAKIVALHSEMKKEERKKAMDSFRKGEVAILMSTDLAARGLDIEGVTHVIHVDVPRSIEPYLHRSGRTGRAGADGEVLSLLSYSDEKNYKKWTKELPSKPVQKVWHRGDLIEGSSKTITEKRGK</sequence>
<dbReference type="AlphaFoldDB" id="A0A385YXG7"/>
<name>A0A385YXG7_9BACL</name>
<dbReference type="SMART" id="SM00487">
    <property type="entry name" value="DEXDc"/>
    <property type="match status" value="1"/>
</dbReference>
<proteinExistence type="predicted"/>
<evidence type="ECO:0000256" key="3">
    <source>
        <dbReference type="ARBA" id="ARBA00022806"/>
    </source>
</evidence>
<evidence type="ECO:0000256" key="1">
    <source>
        <dbReference type="ARBA" id="ARBA00022741"/>
    </source>
</evidence>
<dbReference type="CDD" id="cd18787">
    <property type="entry name" value="SF2_C_DEAD"/>
    <property type="match status" value="1"/>
</dbReference>
<keyword evidence="1" id="KW-0547">Nucleotide-binding</keyword>
<evidence type="ECO:0000256" key="2">
    <source>
        <dbReference type="ARBA" id="ARBA00022801"/>
    </source>
</evidence>
<dbReference type="GO" id="GO:0033592">
    <property type="term" value="F:RNA strand annealing activity"/>
    <property type="evidence" value="ECO:0007669"/>
    <property type="project" value="TreeGrafter"/>
</dbReference>
<feature type="domain" description="Helicase ATP-binding" evidence="5">
    <location>
        <begin position="28"/>
        <end position="196"/>
    </location>
</feature>
<gene>
    <name evidence="7" type="ORF">D3873_10520</name>
</gene>
<dbReference type="InterPro" id="IPR044742">
    <property type="entry name" value="DEAD/DEAH_RhlB"/>
</dbReference>
<dbReference type="GO" id="GO:0016787">
    <property type="term" value="F:hydrolase activity"/>
    <property type="evidence" value="ECO:0007669"/>
    <property type="project" value="UniProtKB-KW"/>
</dbReference>
<dbReference type="CDD" id="cd00268">
    <property type="entry name" value="DEADc"/>
    <property type="match status" value="1"/>
</dbReference>
<dbReference type="PANTHER" id="PTHR47963">
    <property type="entry name" value="DEAD-BOX ATP-DEPENDENT RNA HELICASE 47, MITOCHONDRIAL"/>
    <property type="match status" value="1"/>
</dbReference>
<dbReference type="EMBL" id="CP032418">
    <property type="protein sequence ID" value="AYC30263.1"/>
    <property type="molecule type" value="Genomic_DNA"/>
</dbReference>
<organism evidence="7 8">
    <name type="scientific">Paenisporosarcina cavernae</name>
    <dbReference type="NCBI Taxonomy" id="2320858"/>
    <lineage>
        <taxon>Bacteria</taxon>
        <taxon>Bacillati</taxon>
        <taxon>Bacillota</taxon>
        <taxon>Bacilli</taxon>
        <taxon>Bacillales</taxon>
        <taxon>Caryophanaceae</taxon>
        <taxon>Paenisporosarcina</taxon>
    </lineage>
</organism>
<dbReference type="Proteomes" id="UP000265725">
    <property type="component" value="Chromosome"/>
</dbReference>
<evidence type="ECO:0000313" key="8">
    <source>
        <dbReference type="Proteomes" id="UP000265725"/>
    </source>
</evidence>
<dbReference type="GO" id="GO:0005840">
    <property type="term" value="C:ribosome"/>
    <property type="evidence" value="ECO:0007669"/>
    <property type="project" value="TreeGrafter"/>
</dbReference>
<dbReference type="InterPro" id="IPR050547">
    <property type="entry name" value="DEAD_box_RNA_helicases"/>
</dbReference>
<keyword evidence="4" id="KW-0067">ATP-binding</keyword>